<evidence type="ECO:0000256" key="1">
    <source>
        <dbReference type="ARBA" id="ARBA00022679"/>
    </source>
</evidence>
<evidence type="ECO:0000256" key="3">
    <source>
        <dbReference type="ARBA" id="ARBA00022777"/>
    </source>
</evidence>
<comment type="caution">
    <text evidence="6">The sequence shown here is derived from an EMBL/GenBank/DDBJ whole genome shotgun (WGS) entry which is preliminary data.</text>
</comment>
<dbReference type="Proteomes" id="UP001593940">
    <property type="component" value="Unassembled WGS sequence"/>
</dbReference>
<dbReference type="PANTHER" id="PTHR12755:SF3">
    <property type="entry name" value="POLYNUCLEOTIDE 5'-HYDROXYL-KINASE NOL9"/>
    <property type="match status" value="1"/>
</dbReference>
<dbReference type="Pfam" id="PF16575">
    <property type="entry name" value="CLP1_P"/>
    <property type="match status" value="1"/>
</dbReference>
<dbReference type="Gene3D" id="3.40.50.300">
    <property type="entry name" value="P-loop containing nucleotide triphosphate hydrolases"/>
    <property type="match status" value="1"/>
</dbReference>
<keyword evidence="7" id="KW-1185">Reference proteome</keyword>
<proteinExistence type="predicted"/>
<protein>
    <submittedName>
        <fullName evidence="6">Clp1/GlmU family protein</fullName>
    </submittedName>
</protein>
<dbReference type="InterPro" id="IPR032319">
    <property type="entry name" value="CLP1_P"/>
</dbReference>
<dbReference type="InterPro" id="IPR045116">
    <property type="entry name" value="Clp1/Grc3"/>
</dbReference>
<evidence type="ECO:0000256" key="2">
    <source>
        <dbReference type="ARBA" id="ARBA00022741"/>
    </source>
</evidence>
<evidence type="ECO:0000313" key="7">
    <source>
        <dbReference type="Proteomes" id="UP001593940"/>
    </source>
</evidence>
<evidence type="ECO:0000259" key="5">
    <source>
        <dbReference type="Pfam" id="PF16575"/>
    </source>
</evidence>
<evidence type="ECO:0000256" key="4">
    <source>
        <dbReference type="ARBA" id="ARBA00022840"/>
    </source>
</evidence>
<name>A0ABV6Y8U7_9HYPH</name>
<accession>A0ABV6Y8U7</accession>
<reference evidence="6 7" key="1">
    <citation type="submission" date="2024-09" db="EMBL/GenBank/DDBJ databases">
        <title>Nodulacao em especies de Leguminosae Basais da Amazonia e Caracterizacao dos Rizobios e Bacterias Associadas aos Nodulos.</title>
        <authorList>
            <person name="Jambeiro I.C.A."/>
            <person name="Lopes I.S."/>
            <person name="Aguiar E.R.G.R."/>
            <person name="Santos A.F.J."/>
            <person name="Dos Santos J.M.F."/>
            <person name="Gross E."/>
        </authorList>
    </citation>
    <scope>NUCLEOTIDE SEQUENCE [LARGE SCALE GENOMIC DNA]</scope>
    <source>
        <strain evidence="6 7">BRUESC1165</strain>
    </source>
</reference>
<keyword evidence="2" id="KW-0547">Nucleotide-binding</keyword>
<dbReference type="RefSeq" id="WP_377029944.1">
    <property type="nucleotide sequence ID" value="NZ_JBHOMY010000031.1"/>
</dbReference>
<dbReference type="EMBL" id="JBHOMY010000031">
    <property type="protein sequence ID" value="MFC1457680.1"/>
    <property type="molecule type" value="Genomic_DNA"/>
</dbReference>
<sequence length="279" mass="29423">MADTHLHIPPEWAAATEHVRRHEVHRIVVLGARDTGKSTLCRFLTMISVQSGRSTALLDTDVGQKAIGPPACVTMSDAQGLSLAFVGTTNPALGWQNLIRGTRRLMERTNADLLVVNTSGLLAGPGLRLKAAKIDEVQPDVLIALGEDRALAAIADGRASLPVLRLPSSPMARRKTDGERRAVRREAFRHYFAGAAIHRLAPGLVEGMGAGAPLPVDLLVGLADPDGNDIGMGLMKDAAAATIELLSPVAAGSIARIVPGLLRLDDNFTERCAPHGTSG</sequence>
<dbReference type="SUPFAM" id="SSF52540">
    <property type="entry name" value="P-loop containing nucleoside triphosphate hydrolases"/>
    <property type="match status" value="1"/>
</dbReference>
<gene>
    <name evidence="6" type="ORF">ACETIH_13300</name>
</gene>
<organism evidence="6 7">
    <name type="scientific">Microvirga arabica</name>
    <dbReference type="NCBI Taxonomy" id="1128671"/>
    <lineage>
        <taxon>Bacteria</taxon>
        <taxon>Pseudomonadati</taxon>
        <taxon>Pseudomonadota</taxon>
        <taxon>Alphaproteobacteria</taxon>
        <taxon>Hyphomicrobiales</taxon>
        <taxon>Methylobacteriaceae</taxon>
        <taxon>Microvirga</taxon>
    </lineage>
</organism>
<dbReference type="PANTHER" id="PTHR12755">
    <property type="entry name" value="CLEAVAGE/POLYADENYLATION FACTOR IA SUBUNIT CLP1P"/>
    <property type="match status" value="1"/>
</dbReference>
<keyword evidence="1" id="KW-0808">Transferase</keyword>
<keyword evidence="4" id="KW-0067">ATP-binding</keyword>
<keyword evidence="3" id="KW-0418">Kinase</keyword>
<evidence type="ECO:0000313" key="6">
    <source>
        <dbReference type="EMBL" id="MFC1457680.1"/>
    </source>
</evidence>
<dbReference type="InterPro" id="IPR027417">
    <property type="entry name" value="P-loop_NTPase"/>
</dbReference>
<feature type="domain" description="Clp1 P-loop" evidence="5">
    <location>
        <begin position="31"/>
        <end position="194"/>
    </location>
</feature>